<evidence type="ECO:0000313" key="2">
    <source>
        <dbReference type="Proteomes" id="UP000603200"/>
    </source>
</evidence>
<keyword evidence="2" id="KW-1185">Reference proteome</keyword>
<gene>
    <name evidence="1" type="ORF">Ahu01nite_060240</name>
</gene>
<dbReference type="Proteomes" id="UP000603200">
    <property type="component" value="Unassembled WGS sequence"/>
</dbReference>
<protein>
    <submittedName>
        <fullName evidence="1">Uncharacterized protein</fullName>
    </submittedName>
</protein>
<evidence type="ECO:0000313" key="1">
    <source>
        <dbReference type="EMBL" id="GIE22922.1"/>
    </source>
</evidence>
<comment type="caution">
    <text evidence="1">The sequence shown here is derived from an EMBL/GenBank/DDBJ whole genome shotgun (WGS) entry which is preliminary data.</text>
</comment>
<name>A0ABQ3ZWC8_9ACTN</name>
<dbReference type="EMBL" id="BOMN01000086">
    <property type="protein sequence ID" value="GIE22922.1"/>
    <property type="molecule type" value="Genomic_DNA"/>
</dbReference>
<sequence length="48" mass="5257">MAVHPADGRSLKFHIIYSFLGRKSPITGPKQFSEADENLLLEDGVITG</sequence>
<reference evidence="1 2" key="1">
    <citation type="submission" date="2021-01" db="EMBL/GenBank/DDBJ databases">
        <title>Whole genome shotgun sequence of Actinoplanes humidus NBRC 14915.</title>
        <authorList>
            <person name="Komaki H."/>
            <person name="Tamura T."/>
        </authorList>
    </citation>
    <scope>NUCLEOTIDE SEQUENCE [LARGE SCALE GENOMIC DNA]</scope>
    <source>
        <strain evidence="1 2">NBRC 14915</strain>
    </source>
</reference>
<proteinExistence type="predicted"/>
<accession>A0ABQ3ZWC8</accession>
<organism evidence="1 2">
    <name type="scientific">Winogradskya humida</name>
    <dbReference type="NCBI Taxonomy" id="113566"/>
    <lineage>
        <taxon>Bacteria</taxon>
        <taxon>Bacillati</taxon>
        <taxon>Actinomycetota</taxon>
        <taxon>Actinomycetes</taxon>
        <taxon>Micromonosporales</taxon>
        <taxon>Micromonosporaceae</taxon>
        <taxon>Winogradskya</taxon>
    </lineage>
</organism>